<evidence type="ECO:0000313" key="3">
    <source>
        <dbReference type="Proteomes" id="UP000800038"/>
    </source>
</evidence>
<organism evidence="2 3">
    <name type="scientific">Clathrospora elynae</name>
    <dbReference type="NCBI Taxonomy" id="706981"/>
    <lineage>
        <taxon>Eukaryota</taxon>
        <taxon>Fungi</taxon>
        <taxon>Dikarya</taxon>
        <taxon>Ascomycota</taxon>
        <taxon>Pezizomycotina</taxon>
        <taxon>Dothideomycetes</taxon>
        <taxon>Pleosporomycetidae</taxon>
        <taxon>Pleosporales</taxon>
        <taxon>Diademaceae</taxon>
        <taxon>Clathrospora</taxon>
    </lineage>
</organism>
<proteinExistence type="predicted"/>
<evidence type="ECO:0000313" key="2">
    <source>
        <dbReference type="EMBL" id="KAF1944872.1"/>
    </source>
</evidence>
<sequence>MSKEDLMSGTRTAPVPGRQPGIKRECEGPSYIELYQQRRREEEAASPPRSELDAHSQGMRSPDRMSQRSATGSVKSMKREEVDRTSTMHSPPQLPPYNRPSSTVA</sequence>
<feature type="region of interest" description="Disordered" evidence="1">
    <location>
        <begin position="1"/>
        <end position="105"/>
    </location>
</feature>
<dbReference type="EMBL" id="ML976013">
    <property type="protein sequence ID" value="KAF1944872.1"/>
    <property type="molecule type" value="Genomic_DNA"/>
</dbReference>
<feature type="compositionally biased region" description="Basic and acidic residues" evidence="1">
    <location>
        <begin position="77"/>
        <end position="86"/>
    </location>
</feature>
<accession>A0A6A5SYW8</accession>
<keyword evidence="3" id="KW-1185">Reference proteome</keyword>
<dbReference type="Proteomes" id="UP000800038">
    <property type="component" value="Unassembled WGS sequence"/>
</dbReference>
<protein>
    <submittedName>
        <fullName evidence="2">Uncharacterized protein</fullName>
    </submittedName>
</protein>
<name>A0A6A5SYW8_9PLEO</name>
<evidence type="ECO:0000256" key="1">
    <source>
        <dbReference type="SAM" id="MobiDB-lite"/>
    </source>
</evidence>
<reference evidence="2" key="1">
    <citation type="journal article" date="2020" name="Stud. Mycol.">
        <title>101 Dothideomycetes genomes: a test case for predicting lifestyles and emergence of pathogens.</title>
        <authorList>
            <person name="Haridas S."/>
            <person name="Albert R."/>
            <person name="Binder M."/>
            <person name="Bloem J."/>
            <person name="Labutti K."/>
            <person name="Salamov A."/>
            <person name="Andreopoulos B."/>
            <person name="Baker S."/>
            <person name="Barry K."/>
            <person name="Bills G."/>
            <person name="Bluhm B."/>
            <person name="Cannon C."/>
            <person name="Castanera R."/>
            <person name="Culley D."/>
            <person name="Daum C."/>
            <person name="Ezra D."/>
            <person name="Gonzalez J."/>
            <person name="Henrissat B."/>
            <person name="Kuo A."/>
            <person name="Liang C."/>
            <person name="Lipzen A."/>
            <person name="Lutzoni F."/>
            <person name="Magnuson J."/>
            <person name="Mondo S."/>
            <person name="Nolan M."/>
            <person name="Ohm R."/>
            <person name="Pangilinan J."/>
            <person name="Park H.-J."/>
            <person name="Ramirez L."/>
            <person name="Alfaro M."/>
            <person name="Sun H."/>
            <person name="Tritt A."/>
            <person name="Yoshinaga Y."/>
            <person name="Zwiers L.-H."/>
            <person name="Turgeon B."/>
            <person name="Goodwin S."/>
            <person name="Spatafora J."/>
            <person name="Crous P."/>
            <person name="Grigoriev I."/>
        </authorList>
    </citation>
    <scope>NUCLEOTIDE SEQUENCE</scope>
    <source>
        <strain evidence="2">CBS 161.51</strain>
    </source>
</reference>
<dbReference type="AlphaFoldDB" id="A0A6A5SYW8"/>
<gene>
    <name evidence="2" type="ORF">EJ02DRAFT_451967</name>
</gene>